<evidence type="ECO:0000313" key="3">
    <source>
        <dbReference type="EMBL" id="KMZ56142.1"/>
    </source>
</evidence>
<keyword evidence="1" id="KW-0812">Transmembrane</keyword>
<evidence type="ECO:0000256" key="1">
    <source>
        <dbReference type="SAM" id="Phobius"/>
    </source>
</evidence>
<dbReference type="AlphaFoldDB" id="A0A0K9NJA1"/>
<keyword evidence="4" id="KW-1185">Reference proteome</keyword>
<feature type="transmembrane region" description="Helical" evidence="1">
    <location>
        <begin position="108"/>
        <end position="129"/>
    </location>
</feature>
<dbReference type="OrthoDB" id="1747990at2759"/>
<accession>A0A0K9NJA1</accession>
<sequence>MMGSLIALSNPLMFNNYCFQMVKTRHVKSSRCEQLSTVVVRAGTKKGGGNDWGEAVEDMDDGYLNGLSVEYESVWDTKPPWCQPWTILVTGASISGVSWAVLRSLPVTTIVSSLVFAWWFIFLVSYPKAYSDMIAERRKSSSGSDGINNNTSNNQ</sequence>
<name>A0A0K9NJA1_ZOSMR</name>
<dbReference type="EMBL" id="LFYR01002227">
    <property type="protein sequence ID" value="KMZ56142.1"/>
    <property type="molecule type" value="Genomic_DNA"/>
</dbReference>
<keyword evidence="1" id="KW-0472">Membrane</keyword>
<dbReference type="STRING" id="29655.A0A0K9NJA1"/>
<comment type="caution">
    <text evidence="3">The sequence shown here is derived from an EMBL/GenBank/DDBJ whole genome shotgun (WGS) entry which is preliminary data.</text>
</comment>
<feature type="domain" description="DUF6737" evidence="2">
    <location>
        <begin position="73"/>
        <end position="129"/>
    </location>
</feature>
<gene>
    <name evidence="3" type="ORF">ZOSMA_99G00730</name>
</gene>
<evidence type="ECO:0000313" key="4">
    <source>
        <dbReference type="Proteomes" id="UP000036987"/>
    </source>
</evidence>
<dbReference type="Pfam" id="PF20522">
    <property type="entry name" value="DUF6737"/>
    <property type="match status" value="1"/>
</dbReference>
<dbReference type="Proteomes" id="UP000036987">
    <property type="component" value="Unassembled WGS sequence"/>
</dbReference>
<dbReference type="InterPro" id="IPR046625">
    <property type="entry name" value="DUF6737"/>
</dbReference>
<reference evidence="4" key="1">
    <citation type="journal article" date="2016" name="Nature">
        <title>The genome of the seagrass Zostera marina reveals angiosperm adaptation to the sea.</title>
        <authorList>
            <person name="Olsen J.L."/>
            <person name="Rouze P."/>
            <person name="Verhelst B."/>
            <person name="Lin Y.-C."/>
            <person name="Bayer T."/>
            <person name="Collen J."/>
            <person name="Dattolo E."/>
            <person name="De Paoli E."/>
            <person name="Dittami S."/>
            <person name="Maumus F."/>
            <person name="Michel G."/>
            <person name="Kersting A."/>
            <person name="Lauritano C."/>
            <person name="Lohaus R."/>
            <person name="Toepel M."/>
            <person name="Tonon T."/>
            <person name="Vanneste K."/>
            <person name="Amirebrahimi M."/>
            <person name="Brakel J."/>
            <person name="Bostroem C."/>
            <person name="Chovatia M."/>
            <person name="Grimwood J."/>
            <person name="Jenkins J.W."/>
            <person name="Jueterbock A."/>
            <person name="Mraz A."/>
            <person name="Stam W.T."/>
            <person name="Tice H."/>
            <person name="Bornberg-Bauer E."/>
            <person name="Green P.J."/>
            <person name="Pearson G.A."/>
            <person name="Procaccini G."/>
            <person name="Duarte C.M."/>
            <person name="Schmutz J."/>
            <person name="Reusch T.B.H."/>
            <person name="Van de Peer Y."/>
        </authorList>
    </citation>
    <scope>NUCLEOTIDE SEQUENCE [LARGE SCALE GENOMIC DNA]</scope>
    <source>
        <strain evidence="4">cv. Finnish</strain>
    </source>
</reference>
<organism evidence="3 4">
    <name type="scientific">Zostera marina</name>
    <name type="common">Eelgrass</name>
    <dbReference type="NCBI Taxonomy" id="29655"/>
    <lineage>
        <taxon>Eukaryota</taxon>
        <taxon>Viridiplantae</taxon>
        <taxon>Streptophyta</taxon>
        <taxon>Embryophyta</taxon>
        <taxon>Tracheophyta</taxon>
        <taxon>Spermatophyta</taxon>
        <taxon>Magnoliopsida</taxon>
        <taxon>Liliopsida</taxon>
        <taxon>Zosteraceae</taxon>
        <taxon>Zostera</taxon>
    </lineage>
</organism>
<dbReference type="PANTHER" id="PTHR36046">
    <property type="entry name" value="PROTEIN, PUTATIVE-RELATED"/>
    <property type="match status" value="1"/>
</dbReference>
<proteinExistence type="predicted"/>
<evidence type="ECO:0000259" key="2">
    <source>
        <dbReference type="Pfam" id="PF20522"/>
    </source>
</evidence>
<protein>
    <recommendedName>
        <fullName evidence="2">DUF6737 domain-containing protein</fullName>
    </recommendedName>
</protein>
<keyword evidence="1" id="KW-1133">Transmembrane helix</keyword>
<dbReference type="PANTHER" id="PTHR36046:SF1">
    <property type="entry name" value="DUF6737 DOMAIN-CONTAINING PROTEIN"/>
    <property type="match status" value="1"/>
</dbReference>